<evidence type="ECO:0000313" key="1">
    <source>
        <dbReference type="EMBL" id="GCD12254.1"/>
    </source>
</evidence>
<name>A0A401URU6_9CLOT</name>
<dbReference type="Proteomes" id="UP000287872">
    <property type="component" value="Unassembled WGS sequence"/>
</dbReference>
<evidence type="ECO:0000313" key="2">
    <source>
        <dbReference type="Proteomes" id="UP000287872"/>
    </source>
</evidence>
<gene>
    <name evidence="1" type="ORF">Ctaglu_38770</name>
</gene>
<protein>
    <submittedName>
        <fullName evidence="1">Uncharacterized protein</fullName>
    </submittedName>
</protein>
<proteinExistence type="predicted"/>
<dbReference type="InterPro" id="IPR027417">
    <property type="entry name" value="P-loop_NTPase"/>
</dbReference>
<accession>A0A401URU6</accession>
<organism evidence="1 2">
    <name type="scientific">Clostridium tagluense</name>
    <dbReference type="NCBI Taxonomy" id="360422"/>
    <lineage>
        <taxon>Bacteria</taxon>
        <taxon>Bacillati</taxon>
        <taxon>Bacillota</taxon>
        <taxon>Clostridia</taxon>
        <taxon>Eubacteriales</taxon>
        <taxon>Clostridiaceae</taxon>
        <taxon>Clostridium</taxon>
    </lineage>
</organism>
<dbReference type="EMBL" id="BHYK01000029">
    <property type="protein sequence ID" value="GCD12254.1"/>
    <property type="molecule type" value="Genomic_DNA"/>
</dbReference>
<comment type="caution">
    <text evidence="1">The sequence shown here is derived from an EMBL/GenBank/DDBJ whole genome shotgun (WGS) entry which is preliminary data.</text>
</comment>
<dbReference type="AlphaFoldDB" id="A0A401URU6"/>
<sequence length="593" mass="69783">MVKFLSEKVMDAFSSMKTTDSISLESNEDIKRLEKYYIDPFNYVNNIMQEEDNFIIGRRGTGKSTLIYRAFAECINSWDKGKKIYKKNILPIFIDLSKCEILTQKIDEDIIFEEYFTYELVRAFRKYINLLWPYIISSVEEDEDKSKLFNIREYMDQLDELIKKDVTYTKKWKYTLGEFLDKIALIKELSNATAIYIFVDEYSELSSTNQKILGNLLKRLRGTRRGIYFKVCAITDNYDLGEIRLQRDFYEISLDLYKFIERSNGLNDAFNRLEKFTSNIVQERLNVFGCETDISSIFNDYSQSISLLTRASIGIPRTIGIILKEAWAQAQAKKRIKISNDDLMFGIKSAGDSYYGFFSGNVGPVIPKLYDDIFEEILTRARQERKVNSKKFASMFLVGGFRDSHFKYLTENYLIHLLKKDETSVKGETNLSLYMIDLAFINKYNIGFGLDRDVYRQQRFVYNDIMKKYDVYFTNTRKEYRCPQCDTEYTQEQLFLPQLNTYLEFCLRDRHMLVKIDGIDEGNQTFTEMERKIIGTIRSRTVNDAILARDVSEIVGCNKIKVAKFAEKVEKENLIKRERLDGNNSPYRYYRGK</sequence>
<dbReference type="Gene3D" id="3.40.50.300">
    <property type="entry name" value="P-loop containing nucleotide triphosphate hydrolases"/>
    <property type="match status" value="1"/>
</dbReference>
<dbReference type="SUPFAM" id="SSF52540">
    <property type="entry name" value="P-loop containing nucleoside triphosphate hydrolases"/>
    <property type="match status" value="1"/>
</dbReference>
<dbReference type="RefSeq" id="WP_125004781.1">
    <property type="nucleotide sequence ID" value="NZ_BHYK01000029.1"/>
</dbReference>
<keyword evidence="2" id="KW-1185">Reference proteome</keyword>
<reference evidence="1 2" key="1">
    <citation type="submission" date="2018-11" db="EMBL/GenBank/DDBJ databases">
        <title>Genome sequencing and assembly of Clostridium tagluense strain A121.</title>
        <authorList>
            <person name="Murakami T."/>
            <person name="Segawa T."/>
            <person name="Shcherbakova V.A."/>
            <person name="Mori H."/>
            <person name="Yoshimura Y."/>
        </authorList>
    </citation>
    <scope>NUCLEOTIDE SEQUENCE [LARGE SCALE GENOMIC DNA]</scope>
    <source>
        <strain evidence="1 2">A121</strain>
    </source>
</reference>
<dbReference type="OrthoDB" id="5196525at2"/>